<evidence type="ECO:0000313" key="5">
    <source>
        <dbReference type="Proteomes" id="UP001187471"/>
    </source>
</evidence>
<dbReference type="PANTHER" id="PTHR45717">
    <property type="entry name" value="OS12G0527900 PROTEIN"/>
    <property type="match status" value="1"/>
</dbReference>
<dbReference type="Pfam" id="PF13812">
    <property type="entry name" value="PPR_3"/>
    <property type="match status" value="1"/>
</dbReference>
<comment type="similarity">
    <text evidence="1">Belongs to the PPR family. P subfamily.</text>
</comment>
<accession>A0AA88RHB2</accession>
<dbReference type="NCBIfam" id="TIGR00756">
    <property type="entry name" value="PPR"/>
    <property type="match status" value="3"/>
</dbReference>
<dbReference type="InterPro" id="IPR011990">
    <property type="entry name" value="TPR-like_helical_dom_sf"/>
</dbReference>
<sequence>MANNASRLIMLKLKASQPSSPSRWLCTSTAEAAKSVMAKNRGDTLFSKLTALRGSEEAKVPETLEEWAGKEVKPIKRFDIIGIVYHFRKYKKYNHAIKLYEWMEKSKTRMKNADHAIRMDLLAKVEGVASAEKYFDSLQGDAKTNRTYGALFNCYCKEKVLDKALELFEKMKDLGFTSTLNYNNMMALYLDVSQPEKVPLLAEEMEGKNIAADHYTYNQLVQSYGSQNDFDAVEAVLLKMERNKVQRDWFTYGNLATAYVNGGLIEKANAALEEMKKIENLRDREAFHTLITLYARTSNPSGVNQAWDSLKSVFPKPSNVSYLIMLLALSKLGDVVTLEKLFAEWESDCLNYDVRVANVIIESYLNQDMVEKATLIYENIMKRGSEPNLRTLESFASFYIEKHRIDLALIYLEMGASKANPDRHKWFPTDKTVAMFLKHFEEKNDMENAERFCKSMKKIGRLDDMVLCTNIAAVNVNP</sequence>
<feature type="repeat" description="PPR" evidence="3">
    <location>
        <begin position="144"/>
        <end position="178"/>
    </location>
</feature>
<dbReference type="InterPro" id="IPR002885">
    <property type="entry name" value="PPR_rpt"/>
</dbReference>
<feature type="repeat" description="PPR" evidence="3">
    <location>
        <begin position="213"/>
        <end position="247"/>
    </location>
</feature>
<reference evidence="4" key="1">
    <citation type="submission" date="2022-12" db="EMBL/GenBank/DDBJ databases">
        <title>Draft genome assemblies for two species of Escallonia (Escalloniales).</title>
        <authorList>
            <person name="Chanderbali A."/>
            <person name="Dervinis C."/>
            <person name="Anghel I."/>
            <person name="Soltis D."/>
            <person name="Soltis P."/>
            <person name="Zapata F."/>
        </authorList>
    </citation>
    <scope>NUCLEOTIDE SEQUENCE</scope>
    <source>
        <strain evidence="4">UCBG92.1500</strain>
        <tissue evidence="4">Leaf</tissue>
    </source>
</reference>
<dbReference type="EMBL" id="JAVXUO010002268">
    <property type="protein sequence ID" value="KAK2974920.1"/>
    <property type="molecule type" value="Genomic_DNA"/>
</dbReference>
<dbReference type="GO" id="GO:0003729">
    <property type="term" value="F:mRNA binding"/>
    <property type="evidence" value="ECO:0007669"/>
    <property type="project" value="UniProtKB-ARBA"/>
</dbReference>
<dbReference type="Gene3D" id="1.25.40.10">
    <property type="entry name" value="Tetratricopeptide repeat domain"/>
    <property type="match status" value="2"/>
</dbReference>
<dbReference type="PANTHER" id="PTHR45717:SF5">
    <property type="entry name" value="PENTACOTRIPEPTIDE-REPEAT REGION OF PRORP DOMAIN-CONTAINING PROTEIN"/>
    <property type="match status" value="1"/>
</dbReference>
<evidence type="ECO:0000313" key="4">
    <source>
        <dbReference type="EMBL" id="KAK2974920.1"/>
    </source>
</evidence>
<dbReference type="PROSITE" id="PS51375">
    <property type="entry name" value="PPR"/>
    <property type="match status" value="3"/>
</dbReference>
<organism evidence="4 5">
    <name type="scientific">Escallonia rubra</name>
    <dbReference type="NCBI Taxonomy" id="112253"/>
    <lineage>
        <taxon>Eukaryota</taxon>
        <taxon>Viridiplantae</taxon>
        <taxon>Streptophyta</taxon>
        <taxon>Embryophyta</taxon>
        <taxon>Tracheophyta</taxon>
        <taxon>Spermatophyta</taxon>
        <taxon>Magnoliopsida</taxon>
        <taxon>eudicotyledons</taxon>
        <taxon>Gunneridae</taxon>
        <taxon>Pentapetalae</taxon>
        <taxon>asterids</taxon>
        <taxon>campanulids</taxon>
        <taxon>Escalloniales</taxon>
        <taxon>Escalloniaceae</taxon>
        <taxon>Escallonia</taxon>
    </lineage>
</organism>
<comment type="caution">
    <text evidence="4">The sequence shown here is derived from an EMBL/GenBank/DDBJ whole genome shotgun (WGS) entry which is preliminary data.</text>
</comment>
<evidence type="ECO:0000256" key="2">
    <source>
        <dbReference type="ARBA" id="ARBA00022737"/>
    </source>
</evidence>
<protein>
    <recommendedName>
        <fullName evidence="6">Pentatricopeptide repeat-containing protein</fullName>
    </recommendedName>
</protein>
<dbReference type="Proteomes" id="UP001187471">
    <property type="component" value="Unassembled WGS sequence"/>
</dbReference>
<proteinExistence type="inferred from homology"/>
<dbReference type="Pfam" id="PF01535">
    <property type="entry name" value="PPR"/>
    <property type="match status" value="1"/>
</dbReference>
<keyword evidence="5" id="KW-1185">Reference proteome</keyword>
<feature type="repeat" description="PPR" evidence="3">
    <location>
        <begin position="353"/>
        <end position="387"/>
    </location>
</feature>
<dbReference type="SUPFAM" id="SSF48452">
    <property type="entry name" value="TPR-like"/>
    <property type="match status" value="1"/>
</dbReference>
<dbReference type="AlphaFoldDB" id="A0AA88RHB2"/>
<evidence type="ECO:0000256" key="1">
    <source>
        <dbReference type="ARBA" id="ARBA00007626"/>
    </source>
</evidence>
<gene>
    <name evidence="4" type="ORF">RJ640_013776</name>
</gene>
<evidence type="ECO:0008006" key="6">
    <source>
        <dbReference type="Google" id="ProtNLM"/>
    </source>
</evidence>
<dbReference type="GO" id="GO:0005739">
    <property type="term" value="C:mitochondrion"/>
    <property type="evidence" value="ECO:0007669"/>
    <property type="project" value="TreeGrafter"/>
</dbReference>
<evidence type="ECO:0000256" key="3">
    <source>
        <dbReference type="PROSITE-ProRule" id="PRU00708"/>
    </source>
</evidence>
<name>A0AA88RHB2_9ASTE</name>
<keyword evidence="2" id="KW-0677">Repeat</keyword>